<protein>
    <submittedName>
        <fullName evidence="7">Conjugal transfer protein TraI</fullName>
    </submittedName>
</protein>
<feature type="domain" description="DNA helicase TraI type C-terminal" evidence="4">
    <location>
        <begin position="1441"/>
        <end position="1570"/>
    </location>
</feature>
<dbReference type="GO" id="GO:0003678">
    <property type="term" value="F:DNA helicase activity"/>
    <property type="evidence" value="ECO:0007669"/>
    <property type="project" value="InterPro"/>
</dbReference>
<accession>A0A6B9G757</accession>
<organism evidence="7 8">
    <name type="scientific">Pantoea cypripedii</name>
    <name type="common">Pectobacterium cypripedii</name>
    <name type="synonym">Erwinia cypripedii</name>
    <dbReference type="NCBI Taxonomy" id="55209"/>
    <lineage>
        <taxon>Bacteria</taxon>
        <taxon>Pseudomonadati</taxon>
        <taxon>Pseudomonadota</taxon>
        <taxon>Gammaproteobacteria</taxon>
        <taxon>Enterobacterales</taxon>
        <taxon>Erwiniaceae</taxon>
        <taxon>Pantoea</taxon>
    </lineage>
</organism>
<evidence type="ECO:0000256" key="1">
    <source>
        <dbReference type="ARBA" id="ARBA00022741"/>
    </source>
</evidence>
<evidence type="ECO:0000256" key="2">
    <source>
        <dbReference type="ARBA" id="ARBA00022840"/>
    </source>
</evidence>
<dbReference type="SUPFAM" id="SSF52540">
    <property type="entry name" value="P-loop containing nucleoside triphosphate hydrolases"/>
    <property type="match status" value="2"/>
</dbReference>
<keyword evidence="2" id="KW-0067">ATP-binding</keyword>
<dbReference type="PANTHER" id="PTHR43788:SF6">
    <property type="entry name" value="DNA HELICASE B"/>
    <property type="match status" value="1"/>
</dbReference>
<dbReference type="Pfam" id="PF08751">
    <property type="entry name" value="TrwC"/>
    <property type="match status" value="1"/>
</dbReference>
<dbReference type="GO" id="GO:0005524">
    <property type="term" value="F:ATP binding"/>
    <property type="evidence" value="ECO:0007669"/>
    <property type="project" value="UniProtKB-KW"/>
</dbReference>
<dbReference type="CDD" id="cd17933">
    <property type="entry name" value="DEXSc_RecD-like"/>
    <property type="match status" value="1"/>
</dbReference>
<dbReference type="InterPro" id="IPR040668">
    <property type="entry name" value="TraI_2B"/>
</dbReference>
<proteinExistence type="predicted"/>
<feature type="compositionally biased region" description="Acidic residues" evidence="3">
    <location>
        <begin position="1627"/>
        <end position="1641"/>
    </location>
</feature>
<evidence type="ECO:0000313" key="7">
    <source>
        <dbReference type="EMBL" id="QGY32522.1"/>
    </source>
</evidence>
<name>A0A6B9G757_PANCY</name>
<dbReference type="NCBIfam" id="NF041492">
    <property type="entry name" value="MobF"/>
    <property type="match status" value="1"/>
</dbReference>
<evidence type="ECO:0000256" key="3">
    <source>
        <dbReference type="SAM" id="MobiDB-lite"/>
    </source>
</evidence>
<evidence type="ECO:0000259" key="4">
    <source>
        <dbReference type="Pfam" id="PF07057"/>
    </source>
</evidence>
<dbReference type="Pfam" id="PF18340">
    <property type="entry name" value="TraI_2B"/>
    <property type="match status" value="1"/>
</dbReference>
<dbReference type="InterPro" id="IPR014059">
    <property type="entry name" value="TraI/TrwC_relax"/>
</dbReference>
<dbReference type="Gene3D" id="2.30.30.940">
    <property type="match status" value="1"/>
</dbReference>
<dbReference type="InterPro" id="IPR014862">
    <property type="entry name" value="TrwC"/>
</dbReference>
<feature type="domain" description="TraI 2B/2B-like" evidence="6">
    <location>
        <begin position="626"/>
        <end position="704"/>
    </location>
</feature>
<feature type="domain" description="TrwC relaxase" evidence="5">
    <location>
        <begin position="11"/>
        <end position="283"/>
    </location>
</feature>
<dbReference type="Pfam" id="PF13604">
    <property type="entry name" value="AAA_30"/>
    <property type="match status" value="1"/>
</dbReference>
<reference evidence="7 8" key="1">
    <citation type="submission" date="2017-11" db="EMBL/GenBank/DDBJ databases">
        <title>Genome sequence of Pantoea cypripedii NE1.</title>
        <authorList>
            <person name="Nascimento F.X."/>
        </authorList>
    </citation>
    <scope>NUCLEOTIDE SEQUENCE [LARGE SCALE GENOMIC DNA]</scope>
    <source>
        <strain evidence="7 8">NE1</strain>
        <plasmid evidence="8">pne1b</plasmid>
    </source>
</reference>
<sequence>MLSVSGVKNAAKAAAYYTAEDNYYFLGDQSTQWYGIGAERLGLEGPVDRATFTAVMEGRLPDGTDMRRMESGINRHRPGYDLTFSAPKSVSVLALVTGDRFLVDAHKRAVSRTLDEVEKIATTRTMCDGITSMERTGNLVIARFGHDTSRDLEPHLHEHTVLANATWAKAGWKTLSTDITGKQGFTDRVWKQQVSIGMLYRGFLREDLADAGYPITDTGPRGEWDITGVPVKPFSSRREAILAKVGPEASARQKSIAALDTREAKHFTNMDVVREHWQAQLSATGFDHNAFMEAVSLNRAAKAAEGHVVASGAGLDEAVRQAIDRLSARSVRFTWDDVMTSVLNHVAIVPGIYAKARTAIDDAIGRGQMLAVDKHQTLFTSAGHLRDEARLAQLAAGLAEKRGGLPGPENEKGVLAQVADANRAVSLIDVRGGTAFLTELNRGINQMAQRNKRKLVVVTADAASLKRQSAMFDDKSSVLLVTAGSHDVSALPKNALVLVSESERFSTSGLHDVLKAAAQQGATTLVTDTHARRATGFASEVLRAAGVVNFTASPKTENVSITLVQQDDVDQRLAVAAHLYAQEKAQGGNVVLQAGNARMRDQLTTRTREALTEAGQLGAVLGEVTARVPVWLDATNRNDRSRYHAGMVLEHNQRNGLPEIFTITGVSERLNLLTVLDEKGQTQGLNIGHIDSQWRLFREKKLQLRDGEQLRTTSLINPKAPRNAKLRVAGYKSGNWLFKDKFVMENTKGEVLHLNGNAPLYVDYDYAESFGATRSSTGIVIAVLAGKDVTDATINMLRRGGDRVVAFSPLDENTLNRRLAQNRASVTVTESLKAFSGQESLTDAIRSVEAKKMSHAERAVRLTIEKITGTGVTFSGLHVLATVITDERNLTIERTQQELQRLTARGEIIPLTPEQGAAGSFISRENFENEVTILRHITEGRKSVPPFSASGLSQEDATGLTTGQQKAARLILTSRDRITTIQGYAGVGKTTQFRTVAAALGQLTHPPEITGLAPTHRAVSELSHAGIPAQTIASFLSENGQWQVDGQSQDYRNRLFVIDESSMNGNVQLASLLTVIMEGGGRAVLSGDRNQLKSMESGVPFALALDRSAADRAVMREIVRQTPALRPVVEAMIAGNVSEALRVAAETRPDVVSRQAGAFIPAFSTVNGKSLYNLAEDDPPDLTGMIADDYAGRTAQARADTLIVAELNADRTAINDAIHQRLQENGTLGDSVTLPVLCRVNNSQADLGRRAFWQEQTGNIVRVGEAYFRVSAPDAESGVIRMEGLDGLADRWFRPAELRRENVAVFEPAEREFSVGEKVRLTATDRERNLRASDMATVTGMTDEGTILLNTGDRTLSLDPAGSHADRHIDYGYAVTTYSSQGTSIPYVIALVGTEQGRQFMAALDSTYVAFSRAAEHLQVYADDMGEWLGVVKHNSGERETVHDVVMRAEDIRAGRETQLWNKSLPVSATRFAVRTDPALTADARFRYGSTPELLWQVVNEHGKQRGNWHVPFSPATGEMDFSEAHYKGATDGDRIVLQQGDDPGNALQAADISEARVLMAEHPHSRIELPADCSEGTDQQQSDANEETGGEELSFKEHEELEKAVKEAFKTGDREPDMAEEKDQPAPEEDCDPDTEYEAEEALRDIAGEYPDTEQAAKGNRQHFMNDEVNISRHGRDGSHPVPEKTLDP</sequence>
<evidence type="ECO:0000259" key="6">
    <source>
        <dbReference type="Pfam" id="PF18340"/>
    </source>
</evidence>
<evidence type="ECO:0000313" key="8">
    <source>
        <dbReference type="Proteomes" id="UP000502005"/>
    </source>
</evidence>
<dbReference type="PANTHER" id="PTHR43788">
    <property type="entry name" value="DNA2/NAM7 HELICASE FAMILY MEMBER"/>
    <property type="match status" value="1"/>
</dbReference>
<dbReference type="SUPFAM" id="SSF55464">
    <property type="entry name" value="Origin of replication-binding domain, RBD-like"/>
    <property type="match status" value="1"/>
</dbReference>
<geneLocation type="plasmid" evidence="8">
    <name>pne1b</name>
</geneLocation>
<feature type="compositionally biased region" description="Basic and acidic residues" evidence="3">
    <location>
        <begin position="1665"/>
        <end position="1690"/>
    </location>
</feature>
<dbReference type="RefSeq" id="WP_208718423.1">
    <property type="nucleotide sequence ID" value="NZ_CP024770.1"/>
</dbReference>
<keyword evidence="1" id="KW-0547">Nucleotide-binding</keyword>
<dbReference type="NCBIfam" id="TIGR02686">
    <property type="entry name" value="relax_trwC"/>
    <property type="match status" value="1"/>
</dbReference>
<dbReference type="EMBL" id="CP024770">
    <property type="protein sequence ID" value="QGY32522.1"/>
    <property type="molecule type" value="Genomic_DNA"/>
</dbReference>
<feature type="compositionally biased region" description="Basic and acidic residues" evidence="3">
    <location>
        <begin position="1594"/>
        <end position="1626"/>
    </location>
</feature>
<dbReference type="Gene3D" id="3.40.50.300">
    <property type="entry name" value="P-loop containing nucleotide triphosphate hydrolases"/>
    <property type="match status" value="2"/>
</dbReference>
<keyword evidence="7" id="KW-0614">Plasmid</keyword>
<dbReference type="GO" id="GO:0003677">
    <property type="term" value="F:DNA binding"/>
    <property type="evidence" value="ECO:0007669"/>
    <property type="project" value="InterPro"/>
</dbReference>
<dbReference type="InterPro" id="IPR050534">
    <property type="entry name" value="Coronavir_polyprotein_1ab"/>
</dbReference>
<evidence type="ECO:0000259" key="5">
    <source>
        <dbReference type="Pfam" id="PF08751"/>
    </source>
</evidence>
<dbReference type="InterPro" id="IPR027417">
    <property type="entry name" value="P-loop_NTPase"/>
</dbReference>
<feature type="region of interest" description="Disordered" evidence="3">
    <location>
        <begin position="1569"/>
        <end position="1690"/>
    </location>
</feature>
<dbReference type="GO" id="GO:0016818">
    <property type="term" value="F:hydrolase activity, acting on acid anhydrides, in phosphorus-containing anhydrides"/>
    <property type="evidence" value="ECO:0007669"/>
    <property type="project" value="InterPro"/>
</dbReference>
<gene>
    <name evidence="7" type="ORF">CUN67_26540</name>
</gene>
<dbReference type="Pfam" id="PF07057">
    <property type="entry name" value="TraI_C"/>
    <property type="match status" value="1"/>
</dbReference>
<dbReference type="Proteomes" id="UP000502005">
    <property type="component" value="Plasmid pNE1B"/>
</dbReference>
<dbReference type="InterPro" id="IPR009767">
    <property type="entry name" value="DNA_helicase_TraI_C"/>
</dbReference>